<evidence type="ECO:0000313" key="1">
    <source>
        <dbReference type="EMBL" id="CDW29702.1"/>
    </source>
</evidence>
<feature type="non-terminal residue" evidence="1">
    <location>
        <position position="1"/>
    </location>
</feature>
<dbReference type="EMBL" id="HACA01012341">
    <property type="protein sequence ID" value="CDW29702.1"/>
    <property type="molecule type" value="Transcribed_RNA"/>
</dbReference>
<name>A0A0K2TVI2_LEPSM</name>
<organism evidence="1">
    <name type="scientific">Lepeophtheirus salmonis</name>
    <name type="common">Salmon louse</name>
    <name type="synonym">Caligus salmonis</name>
    <dbReference type="NCBI Taxonomy" id="72036"/>
    <lineage>
        <taxon>Eukaryota</taxon>
        <taxon>Metazoa</taxon>
        <taxon>Ecdysozoa</taxon>
        <taxon>Arthropoda</taxon>
        <taxon>Crustacea</taxon>
        <taxon>Multicrustacea</taxon>
        <taxon>Hexanauplia</taxon>
        <taxon>Copepoda</taxon>
        <taxon>Siphonostomatoida</taxon>
        <taxon>Caligidae</taxon>
        <taxon>Lepeophtheirus</taxon>
    </lineage>
</organism>
<protein>
    <submittedName>
        <fullName evidence="1">Uncharacterized protein</fullName>
    </submittedName>
</protein>
<proteinExistence type="predicted"/>
<sequence length="91" mass="10503">GSHVLTAEMQHILGRVCQGVVLGKHIVVQREHFLLPWQDMVSEALEIDVRVYFLVGLEPVDRHLTAVRHHDTEEYDQSWIFGPEVFLDLNS</sequence>
<reference evidence="1" key="1">
    <citation type="submission" date="2014-05" db="EMBL/GenBank/DDBJ databases">
        <authorList>
            <person name="Chronopoulou M."/>
        </authorList>
    </citation>
    <scope>NUCLEOTIDE SEQUENCE</scope>
    <source>
        <tissue evidence="1">Whole organism</tissue>
    </source>
</reference>
<dbReference type="AlphaFoldDB" id="A0A0K2TVI2"/>
<accession>A0A0K2TVI2</accession>